<protein>
    <submittedName>
        <fullName evidence="1">Uncharacterized protein</fullName>
    </submittedName>
</protein>
<name>A0ABD1B8B9_CARAN</name>
<reference evidence="1 2" key="1">
    <citation type="submission" date="2024-04" db="EMBL/GenBank/DDBJ databases">
        <title>Genome assembly C_amara_ONT_v2.</title>
        <authorList>
            <person name="Yant L."/>
            <person name="Moore C."/>
            <person name="Slenker M."/>
        </authorList>
    </citation>
    <scope>NUCLEOTIDE SEQUENCE [LARGE SCALE GENOMIC DNA]</scope>
    <source>
        <tissue evidence="1">Leaf</tissue>
    </source>
</reference>
<accession>A0ABD1B8B9</accession>
<evidence type="ECO:0000313" key="2">
    <source>
        <dbReference type="Proteomes" id="UP001558713"/>
    </source>
</evidence>
<gene>
    <name evidence="1" type="ORF">V5N11_016960</name>
</gene>
<sequence>MSTSDNDEPSHMDDKAPLWIYVKKIEKQAGGGSWRSHKKKLVNDCKKKIKRVAPKTVPLPSSSNKVY</sequence>
<evidence type="ECO:0000313" key="1">
    <source>
        <dbReference type="EMBL" id="KAL1215192.1"/>
    </source>
</evidence>
<organism evidence="1 2">
    <name type="scientific">Cardamine amara subsp. amara</name>
    <dbReference type="NCBI Taxonomy" id="228776"/>
    <lineage>
        <taxon>Eukaryota</taxon>
        <taxon>Viridiplantae</taxon>
        <taxon>Streptophyta</taxon>
        <taxon>Embryophyta</taxon>
        <taxon>Tracheophyta</taxon>
        <taxon>Spermatophyta</taxon>
        <taxon>Magnoliopsida</taxon>
        <taxon>eudicotyledons</taxon>
        <taxon>Gunneridae</taxon>
        <taxon>Pentapetalae</taxon>
        <taxon>rosids</taxon>
        <taxon>malvids</taxon>
        <taxon>Brassicales</taxon>
        <taxon>Brassicaceae</taxon>
        <taxon>Cardamineae</taxon>
        <taxon>Cardamine</taxon>
    </lineage>
</organism>
<dbReference type="Proteomes" id="UP001558713">
    <property type="component" value="Unassembled WGS sequence"/>
</dbReference>
<keyword evidence="2" id="KW-1185">Reference proteome</keyword>
<dbReference type="AlphaFoldDB" id="A0ABD1B8B9"/>
<comment type="caution">
    <text evidence="1">The sequence shown here is derived from an EMBL/GenBank/DDBJ whole genome shotgun (WGS) entry which is preliminary data.</text>
</comment>
<proteinExistence type="predicted"/>
<dbReference type="EMBL" id="JBANAX010000290">
    <property type="protein sequence ID" value="KAL1215192.1"/>
    <property type="molecule type" value="Genomic_DNA"/>
</dbReference>